<feature type="region of interest" description="Disordered" evidence="1">
    <location>
        <begin position="24"/>
        <end position="89"/>
    </location>
</feature>
<organism evidence="5 6">
    <name type="scientific">Rathayibacter rubneri</name>
    <dbReference type="NCBI Taxonomy" id="2950106"/>
    <lineage>
        <taxon>Bacteria</taxon>
        <taxon>Bacillati</taxon>
        <taxon>Actinomycetota</taxon>
        <taxon>Actinomycetes</taxon>
        <taxon>Micrococcales</taxon>
        <taxon>Microbacteriaceae</taxon>
        <taxon>Rathayibacter</taxon>
    </lineage>
</organism>
<dbReference type="RefSeq" id="WP_251942681.1">
    <property type="nucleotide sequence ID" value="NZ_JAMRYM010000001.1"/>
</dbReference>
<keyword evidence="2" id="KW-1133">Transmembrane helix</keyword>
<evidence type="ECO:0000256" key="1">
    <source>
        <dbReference type="SAM" id="MobiDB-lite"/>
    </source>
</evidence>
<gene>
    <name evidence="5" type="ORF">NB037_00710</name>
</gene>
<feature type="compositionally biased region" description="Low complexity" evidence="1">
    <location>
        <begin position="49"/>
        <end position="71"/>
    </location>
</feature>
<reference evidence="5" key="1">
    <citation type="submission" date="2022-06" db="EMBL/GenBank/DDBJ databases">
        <title>Whole genome shotgun sequencing (WGS) of Rathayibacter sp. ZW T2_19, isolated from stored onions (Allium cepa).</title>
        <authorList>
            <person name="Stoll D.A."/>
            <person name="Huch M."/>
        </authorList>
    </citation>
    <scope>NUCLEOTIDE SEQUENCE</scope>
    <source>
        <strain evidence="5">ZW T2_19</strain>
    </source>
</reference>
<feature type="domain" description="DUF2510" evidence="3">
    <location>
        <begin position="11"/>
        <end position="44"/>
    </location>
</feature>
<dbReference type="Pfam" id="PF10708">
    <property type="entry name" value="DUF2510"/>
    <property type="match status" value="1"/>
</dbReference>
<dbReference type="AlphaFoldDB" id="A0A9X2DUW3"/>
<dbReference type="EMBL" id="JAMRYM010000001">
    <property type="protein sequence ID" value="MCM6760928.1"/>
    <property type="molecule type" value="Genomic_DNA"/>
</dbReference>
<proteinExistence type="predicted"/>
<evidence type="ECO:0000313" key="6">
    <source>
        <dbReference type="Proteomes" id="UP001155240"/>
    </source>
</evidence>
<name>A0A9X2DUW3_9MICO</name>
<dbReference type="Pfam" id="PF13828">
    <property type="entry name" value="DUF4190"/>
    <property type="match status" value="1"/>
</dbReference>
<keyword evidence="2" id="KW-0472">Membrane</keyword>
<evidence type="ECO:0000259" key="4">
    <source>
        <dbReference type="Pfam" id="PF13828"/>
    </source>
</evidence>
<evidence type="ECO:0000259" key="3">
    <source>
        <dbReference type="Pfam" id="PF10708"/>
    </source>
</evidence>
<sequence length="193" mass="19149">MSDESPRTPAPGWYPHPADLGSELYWDGSAWTDRSRPAAPQPPAAPIYGTPDAASGGPAPSADPGYGTAPSGTGGAAGDPYSSDPTATNPYATNAYSSNPYATNPYASPAASGRNPMAIASLVLGVLSLLVNPLFVPSILAIVFSVRGRAAAAVTGIGRGMATAGLVTGIAGIVFGGIGFLVNLGGFLSQLGS</sequence>
<feature type="domain" description="DUF4190" evidence="4">
    <location>
        <begin position="117"/>
        <end position="177"/>
    </location>
</feature>
<feature type="transmembrane region" description="Helical" evidence="2">
    <location>
        <begin position="166"/>
        <end position="188"/>
    </location>
</feature>
<dbReference type="Proteomes" id="UP001155240">
    <property type="component" value="Unassembled WGS sequence"/>
</dbReference>
<dbReference type="InterPro" id="IPR025241">
    <property type="entry name" value="DUF4190"/>
</dbReference>
<evidence type="ECO:0000256" key="2">
    <source>
        <dbReference type="SAM" id="Phobius"/>
    </source>
</evidence>
<accession>A0A9X2DUW3</accession>
<dbReference type="InterPro" id="IPR018929">
    <property type="entry name" value="DUF2510"/>
</dbReference>
<comment type="caution">
    <text evidence="5">The sequence shown here is derived from an EMBL/GenBank/DDBJ whole genome shotgun (WGS) entry which is preliminary data.</text>
</comment>
<keyword evidence="6" id="KW-1185">Reference proteome</keyword>
<protein>
    <submittedName>
        <fullName evidence="5">DUF4190 domain-containing protein</fullName>
    </submittedName>
</protein>
<feature type="transmembrane region" description="Helical" evidence="2">
    <location>
        <begin position="122"/>
        <end position="146"/>
    </location>
</feature>
<keyword evidence="2" id="KW-0812">Transmembrane</keyword>
<evidence type="ECO:0000313" key="5">
    <source>
        <dbReference type="EMBL" id="MCM6760928.1"/>
    </source>
</evidence>